<keyword evidence="3" id="KW-1185">Reference proteome</keyword>
<feature type="region of interest" description="Disordered" evidence="1">
    <location>
        <begin position="106"/>
        <end position="125"/>
    </location>
</feature>
<gene>
    <name evidence="2" type="ORF">EVOR1521_LOCUS25627</name>
</gene>
<evidence type="ECO:0000313" key="3">
    <source>
        <dbReference type="Proteomes" id="UP001178507"/>
    </source>
</evidence>
<feature type="region of interest" description="Disordered" evidence="1">
    <location>
        <begin position="132"/>
        <end position="244"/>
    </location>
</feature>
<feature type="compositionally biased region" description="Basic and acidic residues" evidence="1">
    <location>
        <begin position="176"/>
        <end position="194"/>
    </location>
</feature>
<dbReference type="EMBL" id="CAUJNA010003469">
    <property type="protein sequence ID" value="CAJ1402836.1"/>
    <property type="molecule type" value="Genomic_DNA"/>
</dbReference>
<evidence type="ECO:0000313" key="2">
    <source>
        <dbReference type="EMBL" id="CAJ1402836.1"/>
    </source>
</evidence>
<dbReference type="Proteomes" id="UP001178507">
    <property type="component" value="Unassembled WGS sequence"/>
</dbReference>
<evidence type="ECO:0000256" key="1">
    <source>
        <dbReference type="SAM" id="MobiDB-lite"/>
    </source>
</evidence>
<organism evidence="2 3">
    <name type="scientific">Effrenium voratum</name>
    <dbReference type="NCBI Taxonomy" id="2562239"/>
    <lineage>
        <taxon>Eukaryota</taxon>
        <taxon>Sar</taxon>
        <taxon>Alveolata</taxon>
        <taxon>Dinophyceae</taxon>
        <taxon>Suessiales</taxon>
        <taxon>Symbiodiniaceae</taxon>
        <taxon>Effrenium</taxon>
    </lineage>
</organism>
<accession>A0AA36JBV5</accession>
<protein>
    <submittedName>
        <fullName evidence="2">Uncharacterized protein</fullName>
    </submittedName>
</protein>
<proteinExistence type="predicted"/>
<sequence length="244" mass="27163">MANPKNASFGLTPTAAVQSLPAEDRKLLLASTSRTSFTPKGGLRGKTESWSDIHRIGERRTQYAGVQLSRAPLHCRSLCEYTCSFQDFRENASLGASMNRQLAKSFRDGNRSTKPSLPIPLGNSSYSEAFSGLSKRDLRRARQRATVPEQGRSEDSLGFGSKKSSETRSASHHCHEKLPVDRIDTTRQKAKDSLGPRSGSYAVRTTYQESFKPQSAPDYYRPVRSSQVKFSWTEPAESLPRDEL</sequence>
<dbReference type="AlphaFoldDB" id="A0AA36JBV5"/>
<reference evidence="2" key="1">
    <citation type="submission" date="2023-08" db="EMBL/GenBank/DDBJ databases">
        <authorList>
            <person name="Chen Y."/>
            <person name="Shah S."/>
            <person name="Dougan E. K."/>
            <person name="Thang M."/>
            <person name="Chan C."/>
        </authorList>
    </citation>
    <scope>NUCLEOTIDE SEQUENCE</scope>
</reference>
<feature type="compositionally biased region" description="Polar residues" evidence="1">
    <location>
        <begin position="203"/>
        <end position="213"/>
    </location>
</feature>
<comment type="caution">
    <text evidence="2">The sequence shown here is derived from an EMBL/GenBank/DDBJ whole genome shotgun (WGS) entry which is preliminary data.</text>
</comment>
<name>A0AA36JBV5_9DINO</name>